<evidence type="ECO:0000313" key="1">
    <source>
        <dbReference type="EMBL" id="KAF7269265.1"/>
    </source>
</evidence>
<reference evidence="1" key="1">
    <citation type="submission" date="2020-08" db="EMBL/GenBank/DDBJ databases">
        <title>Genome sequencing and assembly of the red palm weevil Rhynchophorus ferrugineus.</title>
        <authorList>
            <person name="Dias G.B."/>
            <person name="Bergman C.M."/>
            <person name="Manee M."/>
        </authorList>
    </citation>
    <scope>NUCLEOTIDE SEQUENCE</scope>
    <source>
        <strain evidence="1">AA-2017</strain>
        <tissue evidence="1">Whole larva</tissue>
    </source>
</reference>
<comment type="caution">
    <text evidence="1">The sequence shown here is derived from an EMBL/GenBank/DDBJ whole genome shotgun (WGS) entry which is preliminary data.</text>
</comment>
<accession>A0A834M7E4</accession>
<protein>
    <submittedName>
        <fullName evidence="1">Uncharacterized protein</fullName>
    </submittedName>
</protein>
<sequence length="184" mass="19872">MFIFLVSTDVLINTPIWRVSSREGIARDKKAPISRPVIESPDSPIKSPIASTPSVSPPTAFYFQTFPIYPARQFSTNPHIRTDVREILPPGSGIYGFGSTGGGSGGRQGGFGRAGSVGQYGGGYGFVLWRRQIAAPMFINVASRRLSDGTGFRVFGEQSARCGRGERGGTWGIYWEEMFGTGPV</sequence>
<organism evidence="1 2">
    <name type="scientific">Rhynchophorus ferrugineus</name>
    <name type="common">Red palm weevil</name>
    <name type="synonym">Curculio ferrugineus</name>
    <dbReference type="NCBI Taxonomy" id="354439"/>
    <lineage>
        <taxon>Eukaryota</taxon>
        <taxon>Metazoa</taxon>
        <taxon>Ecdysozoa</taxon>
        <taxon>Arthropoda</taxon>
        <taxon>Hexapoda</taxon>
        <taxon>Insecta</taxon>
        <taxon>Pterygota</taxon>
        <taxon>Neoptera</taxon>
        <taxon>Endopterygota</taxon>
        <taxon>Coleoptera</taxon>
        <taxon>Polyphaga</taxon>
        <taxon>Cucujiformia</taxon>
        <taxon>Curculionidae</taxon>
        <taxon>Dryophthorinae</taxon>
        <taxon>Rhynchophorus</taxon>
    </lineage>
</organism>
<dbReference type="AlphaFoldDB" id="A0A834M7E4"/>
<dbReference type="Proteomes" id="UP000625711">
    <property type="component" value="Unassembled WGS sequence"/>
</dbReference>
<gene>
    <name evidence="1" type="ORF">GWI33_017721</name>
</gene>
<proteinExistence type="predicted"/>
<dbReference type="EMBL" id="JAACXV010014245">
    <property type="protein sequence ID" value="KAF7269265.1"/>
    <property type="molecule type" value="Genomic_DNA"/>
</dbReference>
<evidence type="ECO:0000313" key="2">
    <source>
        <dbReference type="Proteomes" id="UP000625711"/>
    </source>
</evidence>
<keyword evidence="2" id="KW-1185">Reference proteome</keyword>
<name>A0A834M7E4_RHYFE</name>